<reference evidence="1 2" key="1">
    <citation type="journal article" date="2012" name="Int. J. Syst. Evol. Microbiol.">
        <title>Flammeovirga pacifica sp. nov., isolated from deep-sea sediment.</title>
        <authorList>
            <person name="Xu H."/>
            <person name="Fu Y."/>
            <person name="Yang N."/>
            <person name="Ding Z."/>
            <person name="Lai Q."/>
            <person name="Zeng R."/>
        </authorList>
    </citation>
    <scope>NUCLEOTIDE SEQUENCE [LARGE SCALE GENOMIC DNA]</scope>
    <source>
        <strain evidence="2">DSM 24597 / LMG 26175 / WPAGA1</strain>
    </source>
</reference>
<dbReference type="EMBL" id="JRYR02000002">
    <property type="protein sequence ID" value="OHX64130.1"/>
    <property type="molecule type" value="Genomic_DNA"/>
</dbReference>
<dbReference type="Pfam" id="PF04463">
    <property type="entry name" value="2-thiour_desulf"/>
    <property type="match status" value="1"/>
</dbReference>
<dbReference type="PANTHER" id="PTHR30087:SF1">
    <property type="entry name" value="HYPOTHETICAL CYTOSOLIC PROTEIN"/>
    <property type="match status" value="1"/>
</dbReference>
<dbReference type="PANTHER" id="PTHR30087">
    <property type="entry name" value="INNER MEMBRANE PROTEIN"/>
    <property type="match status" value="1"/>
</dbReference>
<dbReference type="Proteomes" id="UP000179797">
    <property type="component" value="Unassembled WGS sequence"/>
</dbReference>
<dbReference type="InterPro" id="IPR007553">
    <property type="entry name" value="2-thiour_desulf"/>
</dbReference>
<keyword evidence="2" id="KW-1185">Reference proteome</keyword>
<comment type="caution">
    <text evidence="1">The sequence shown here is derived from an EMBL/GenBank/DDBJ whole genome shotgun (WGS) entry which is preliminary data.</text>
</comment>
<name>A0A1S1YSY1_FLAPC</name>
<dbReference type="OrthoDB" id="9797779at2"/>
<dbReference type="STRING" id="915059.NH26_21225"/>
<proteinExistence type="predicted"/>
<evidence type="ECO:0000313" key="1">
    <source>
        <dbReference type="EMBL" id="OHX64130.1"/>
    </source>
</evidence>
<sequence>MKPKYIISSCLVGVKCRYNATCSSTVNLNDMIESGEAIPVCPEVIAGLPTPREPVEIQNIEEGVQVTSKAGKDYTAQFLKSADEVLKVCQENNITHAILQSRSPSCGFGKIYDGTFSGTLIDGNGIVADKLFKNGINVMTDEEFED</sequence>
<accession>A0A1S1YSY1</accession>
<gene>
    <name evidence="1" type="ORF">NH26_21225</name>
</gene>
<dbReference type="AlphaFoldDB" id="A0A1S1YSY1"/>
<evidence type="ECO:0000313" key="2">
    <source>
        <dbReference type="Proteomes" id="UP000179797"/>
    </source>
</evidence>
<protein>
    <submittedName>
        <fullName evidence="1">Uncharacterized protein</fullName>
    </submittedName>
</protein>
<dbReference type="RefSeq" id="WP_044226325.1">
    <property type="nucleotide sequence ID" value="NZ_JRYR02000002.1"/>
</dbReference>
<organism evidence="1 2">
    <name type="scientific">Flammeovirga pacifica</name>
    <dbReference type="NCBI Taxonomy" id="915059"/>
    <lineage>
        <taxon>Bacteria</taxon>
        <taxon>Pseudomonadati</taxon>
        <taxon>Bacteroidota</taxon>
        <taxon>Cytophagia</taxon>
        <taxon>Cytophagales</taxon>
        <taxon>Flammeovirgaceae</taxon>
        <taxon>Flammeovirga</taxon>
    </lineage>
</organism>